<dbReference type="Proteomes" id="UP000775872">
    <property type="component" value="Unassembled WGS sequence"/>
</dbReference>
<comment type="caution">
    <text evidence="1">The sequence shown here is derived from an EMBL/GenBank/DDBJ whole genome shotgun (WGS) entry which is preliminary data.</text>
</comment>
<gene>
    <name evidence="1" type="ORF">CSOL1703_00003062</name>
</gene>
<dbReference type="InterPro" id="IPR027417">
    <property type="entry name" value="P-loop_NTPase"/>
</dbReference>
<evidence type="ECO:0000313" key="1">
    <source>
        <dbReference type="EMBL" id="CAH0037898.1"/>
    </source>
</evidence>
<sequence>MGGRDQERIYTGADTYVKTCKYLILRHAEYPVTELLEYDIVICTADFVTKQYTDCLPYLHRQAADRAMVASGKEIPAEVLPHNHLRVYMPLHSRLYDPGQLDENIAVLILDDSHRIANTNSDLYQAIQQLRYHHALLFTANPKRGRWLDFPRQMGLLPGGGPFLGEEHMKLVLGSYGNSIKGVNRDQKKLFEMLASALIV</sequence>
<reference evidence="2" key="1">
    <citation type="submission" date="2019-06" db="EMBL/GenBank/DDBJ databases">
        <authorList>
            <person name="Broberg M."/>
        </authorList>
    </citation>
    <scope>NUCLEOTIDE SEQUENCE [LARGE SCALE GENOMIC DNA]</scope>
</reference>
<keyword evidence="2" id="KW-1185">Reference proteome</keyword>
<dbReference type="OrthoDB" id="5074162at2759"/>
<evidence type="ECO:0000313" key="2">
    <source>
        <dbReference type="Proteomes" id="UP000775872"/>
    </source>
</evidence>
<dbReference type="SUPFAM" id="SSF52540">
    <property type="entry name" value="P-loop containing nucleoside triphosphate hydrolases"/>
    <property type="match status" value="1"/>
</dbReference>
<name>A0A9N9YWX5_9HYPO</name>
<dbReference type="Gene3D" id="3.40.50.10810">
    <property type="entry name" value="Tandem AAA-ATPase domain"/>
    <property type="match status" value="1"/>
</dbReference>
<dbReference type="InterPro" id="IPR038718">
    <property type="entry name" value="SNF2-like_sf"/>
</dbReference>
<reference evidence="1 2" key="2">
    <citation type="submission" date="2021-10" db="EMBL/GenBank/DDBJ databases">
        <authorList>
            <person name="Piombo E."/>
        </authorList>
    </citation>
    <scope>NUCLEOTIDE SEQUENCE [LARGE SCALE GENOMIC DNA]</scope>
</reference>
<accession>A0A9N9YWX5</accession>
<organism evidence="1 2">
    <name type="scientific">Clonostachys solani</name>
    <dbReference type="NCBI Taxonomy" id="160281"/>
    <lineage>
        <taxon>Eukaryota</taxon>
        <taxon>Fungi</taxon>
        <taxon>Dikarya</taxon>
        <taxon>Ascomycota</taxon>
        <taxon>Pezizomycotina</taxon>
        <taxon>Sordariomycetes</taxon>
        <taxon>Hypocreomycetidae</taxon>
        <taxon>Hypocreales</taxon>
        <taxon>Bionectriaceae</taxon>
        <taxon>Clonostachys</taxon>
    </lineage>
</organism>
<dbReference type="EMBL" id="CABFOC020000002">
    <property type="protein sequence ID" value="CAH0037898.1"/>
    <property type="molecule type" value="Genomic_DNA"/>
</dbReference>
<dbReference type="AlphaFoldDB" id="A0A9N9YWX5"/>
<protein>
    <submittedName>
        <fullName evidence="1">Uncharacterized protein</fullName>
    </submittedName>
</protein>
<proteinExistence type="predicted"/>